<reference evidence="5" key="3">
    <citation type="submission" date="2017-07" db="EMBL/GenBank/DDBJ databases">
        <authorList>
            <person name="Sun Z.S."/>
            <person name="Albrecht U."/>
            <person name="Echele G."/>
            <person name="Lee C.C."/>
        </authorList>
    </citation>
    <scope>NUCLEOTIDE SEQUENCE [LARGE SCALE GENOMIC DNA]</scope>
    <source>
        <strain evidence="5">OYP9E10</strain>
    </source>
</reference>
<dbReference type="EMBL" id="JJMN01000046">
    <property type="protein sequence ID" value="KDO14448.1"/>
    <property type="molecule type" value="Genomic_DNA"/>
</dbReference>
<gene>
    <name evidence="3" type="ORF">AAY55_02305</name>
    <name evidence="5" type="ORF">CGU03_03880</name>
    <name evidence="2" type="ORF">DP83_01800</name>
    <name evidence="4" type="ORF">XV92_09615</name>
</gene>
<dbReference type="Gene3D" id="3.30.750.24">
    <property type="entry name" value="STAS domain"/>
    <property type="match status" value="1"/>
</dbReference>
<reference evidence="7 8" key="2">
    <citation type="journal article" date="2015" name="Genome Biol. Evol.">
        <title>The Dynamics of Genetic Interactions between Vibrio metoecus and Vibrio cholerae, Two Close Relatives Co-Occurring in the Environment.</title>
        <authorList>
            <person name="Orata F.D."/>
            <person name="Kirchberger P.C."/>
            <person name="Meheust R."/>
            <person name="Barlow E.J."/>
            <person name="Tarr C.L."/>
            <person name="Boucher Y."/>
        </authorList>
    </citation>
    <scope>NUCLEOTIDE SEQUENCE [LARGE SCALE GENOMIC DNA]</scope>
    <source>
        <strain evidence="3 8">08-2459</strain>
        <strain evidence="4 7">YB5B04</strain>
    </source>
</reference>
<feature type="domain" description="STAS" evidence="1">
    <location>
        <begin position="3"/>
        <end position="99"/>
    </location>
</feature>
<dbReference type="InterPro" id="IPR002645">
    <property type="entry name" value="STAS_dom"/>
</dbReference>
<dbReference type="PANTHER" id="PTHR33495">
    <property type="entry name" value="ANTI-SIGMA FACTOR ANTAGONIST TM_1081-RELATED-RELATED"/>
    <property type="match status" value="1"/>
</dbReference>
<evidence type="ECO:0000313" key="7">
    <source>
        <dbReference type="Proteomes" id="UP000050491"/>
    </source>
</evidence>
<dbReference type="PANTHER" id="PTHR33495:SF15">
    <property type="entry name" value="STAS DOMAIN-CONTAINING PROTEIN"/>
    <property type="match status" value="1"/>
</dbReference>
<dbReference type="Proteomes" id="UP000216173">
    <property type="component" value="Unassembled WGS sequence"/>
</dbReference>
<dbReference type="GO" id="GO:0043856">
    <property type="term" value="F:anti-sigma factor antagonist activity"/>
    <property type="evidence" value="ECO:0007669"/>
    <property type="project" value="TreeGrafter"/>
</dbReference>
<dbReference type="SUPFAM" id="SSF52091">
    <property type="entry name" value="SpoIIaa-like"/>
    <property type="match status" value="1"/>
</dbReference>
<evidence type="ECO:0000313" key="8">
    <source>
        <dbReference type="Proteomes" id="UP000053724"/>
    </source>
</evidence>
<dbReference type="CDD" id="cd07043">
    <property type="entry name" value="STAS_anti-anti-sigma_factors"/>
    <property type="match status" value="1"/>
</dbReference>
<dbReference type="Pfam" id="PF01740">
    <property type="entry name" value="STAS"/>
    <property type="match status" value="1"/>
</dbReference>
<sequence>MSVQTDIDSHNKHITISIEGAFCFNLVHEFRASYTKRYDHRFTIDLRKVDYIDSAGLGMLLNMQKYLEQADGAIRITNTLPQVRKILLLSRFDKKFDIE</sequence>
<dbReference type="AlphaFoldDB" id="A0A067B8J5"/>
<dbReference type="OrthoDB" id="278639at2"/>
<dbReference type="InterPro" id="IPR036513">
    <property type="entry name" value="STAS_dom_sf"/>
</dbReference>
<keyword evidence="6" id="KW-1185">Reference proteome</keyword>
<evidence type="ECO:0000313" key="2">
    <source>
        <dbReference type="EMBL" id="KDO14448.1"/>
    </source>
</evidence>
<evidence type="ECO:0000313" key="3">
    <source>
        <dbReference type="EMBL" id="KQA24421.1"/>
    </source>
</evidence>
<reference evidence="9" key="4">
    <citation type="submission" date="2017-07" db="EMBL/GenBank/DDBJ databases">
        <authorList>
            <person name="Boucher Y."/>
            <person name="Orata F.D."/>
        </authorList>
    </citation>
    <scope>NUCLEOTIDE SEQUENCE [LARGE SCALE GENOMIC DNA]</scope>
    <source>
        <strain evidence="9">OYP9E10</strain>
    </source>
</reference>
<evidence type="ECO:0000313" key="4">
    <source>
        <dbReference type="EMBL" id="KQB00822.1"/>
    </source>
</evidence>
<evidence type="ECO:0000313" key="9">
    <source>
        <dbReference type="Proteomes" id="UP000216173"/>
    </source>
</evidence>
<dbReference type="Proteomes" id="UP000053724">
    <property type="component" value="Unassembled WGS sequence"/>
</dbReference>
<reference evidence="2 6" key="1">
    <citation type="submission" date="2014-04" db="EMBL/GenBank/DDBJ databases">
        <title>Vibrio metecus sp. nov., a close relative of Vibrio cholerae isolated from coastal brackish ponds and clinical specimens.</title>
        <authorList>
            <person name="Kirchberger P.C."/>
            <person name="Turnsek M."/>
            <person name="Hunt D.E."/>
            <person name="Haley B.J."/>
            <person name="Colwell R."/>
            <person name="Polz M.F."/>
            <person name="Tarr C.L."/>
            <person name="Boucher Y."/>
        </authorList>
    </citation>
    <scope>NUCLEOTIDE SEQUENCE [LARGE SCALE GENOMIC DNA]</scope>
    <source>
        <strain evidence="2">OP3H</strain>
        <strain evidence="6">PPCK-2014</strain>
    </source>
</reference>
<name>A0A067B8J5_VIBMT</name>
<evidence type="ECO:0000313" key="6">
    <source>
        <dbReference type="Proteomes" id="UP000027331"/>
    </source>
</evidence>
<dbReference type="Proteomes" id="UP000027331">
    <property type="component" value="Unassembled WGS sequence"/>
</dbReference>
<dbReference type="Proteomes" id="UP000050491">
    <property type="component" value="Unassembled WGS sequence"/>
</dbReference>
<protein>
    <submittedName>
        <fullName evidence="4">Anti-anti-sigma regulatory factor</fullName>
    </submittedName>
    <submittedName>
        <fullName evidence="5">Anti-sigma factor antagonist</fullName>
    </submittedName>
</protein>
<evidence type="ECO:0000313" key="5">
    <source>
        <dbReference type="EMBL" id="PAR22499.1"/>
    </source>
</evidence>
<evidence type="ECO:0000259" key="1">
    <source>
        <dbReference type="PROSITE" id="PS50801"/>
    </source>
</evidence>
<dbReference type="PROSITE" id="PS50801">
    <property type="entry name" value="STAS"/>
    <property type="match status" value="1"/>
</dbReference>
<dbReference type="RefSeq" id="WP_000116149.1">
    <property type="nucleotide sequence ID" value="NZ_ACZT01000026.1"/>
</dbReference>
<organism evidence="4 7">
    <name type="scientific">Vibrio metoecus</name>
    <dbReference type="NCBI Taxonomy" id="1481663"/>
    <lineage>
        <taxon>Bacteria</taxon>
        <taxon>Pseudomonadati</taxon>
        <taxon>Pseudomonadota</taxon>
        <taxon>Gammaproteobacteria</taxon>
        <taxon>Vibrionales</taxon>
        <taxon>Vibrionaceae</taxon>
        <taxon>Vibrio</taxon>
    </lineage>
</organism>
<dbReference type="GeneID" id="94015893"/>
<dbReference type="EMBL" id="LCUF01000002">
    <property type="protein sequence ID" value="KQA24421.1"/>
    <property type="molecule type" value="Genomic_DNA"/>
</dbReference>
<dbReference type="EMBL" id="LBGP01000013">
    <property type="protein sequence ID" value="KQB00822.1"/>
    <property type="molecule type" value="Genomic_DNA"/>
</dbReference>
<comment type="caution">
    <text evidence="4">The sequence shown here is derived from an EMBL/GenBank/DDBJ whole genome shotgun (WGS) entry which is preliminary data.</text>
</comment>
<proteinExistence type="predicted"/>
<dbReference type="PATRIC" id="fig|1481663.10.peg.2411"/>
<accession>A0A067B8J5</accession>
<dbReference type="EMBL" id="NMSH01000003">
    <property type="protein sequence ID" value="PAR22499.1"/>
    <property type="molecule type" value="Genomic_DNA"/>
</dbReference>